<reference evidence="1" key="1">
    <citation type="journal article" date="2023" name="Plant J.">
        <title>Genome sequences and population genomics provide insights into the demographic history, inbreeding, and mutation load of two 'living fossil' tree species of Dipteronia.</title>
        <authorList>
            <person name="Feng Y."/>
            <person name="Comes H.P."/>
            <person name="Chen J."/>
            <person name="Zhu S."/>
            <person name="Lu R."/>
            <person name="Zhang X."/>
            <person name="Li P."/>
            <person name="Qiu J."/>
            <person name="Olsen K.M."/>
            <person name="Qiu Y."/>
        </authorList>
    </citation>
    <scope>NUCLEOTIDE SEQUENCE</scope>
    <source>
        <strain evidence="1">KIB01</strain>
    </source>
</reference>
<evidence type="ECO:0000313" key="2">
    <source>
        <dbReference type="Proteomes" id="UP001280121"/>
    </source>
</evidence>
<dbReference type="InterPro" id="IPR046849">
    <property type="entry name" value="E2_motif"/>
</dbReference>
<accession>A0AAE0CIR6</accession>
<gene>
    <name evidence="1" type="ORF">Ddye_012515</name>
</gene>
<comment type="caution">
    <text evidence="1">The sequence shown here is derived from an EMBL/GenBank/DDBJ whole genome shotgun (WGS) entry which is preliminary data.</text>
</comment>
<dbReference type="PROSITE" id="PS51257">
    <property type="entry name" value="PROKAR_LIPOPROTEIN"/>
    <property type="match status" value="1"/>
</dbReference>
<protein>
    <recommendedName>
        <fullName evidence="3">Pentatricopeptide repeat-containing protein</fullName>
    </recommendedName>
</protein>
<dbReference type="EMBL" id="JANJYI010000004">
    <property type="protein sequence ID" value="KAK2652659.1"/>
    <property type="molecule type" value="Genomic_DNA"/>
</dbReference>
<dbReference type="AlphaFoldDB" id="A0AAE0CIR6"/>
<evidence type="ECO:0000313" key="1">
    <source>
        <dbReference type="EMBL" id="KAK2652659.1"/>
    </source>
</evidence>
<dbReference type="Pfam" id="PF20431">
    <property type="entry name" value="E_motif"/>
    <property type="match status" value="1"/>
</dbReference>
<keyword evidence="2" id="KW-1185">Reference proteome</keyword>
<dbReference type="Gene3D" id="1.25.40.10">
    <property type="entry name" value="Tetratricopeptide repeat domain"/>
    <property type="match status" value="1"/>
</dbReference>
<dbReference type="InterPro" id="IPR011990">
    <property type="entry name" value="TPR-like_helical_dom_sf"/>
</dbReference>
<organism evidence="1 2">
    <name type="scientific">Dipteronia dyeriana</name>
    <dbReference type="NCBI Taxonomy" id="168575"/>
    <lineage>
        <taxon>Eukaryota</taxon>
        <taxon>Viridiplantae</taxon>
        <taxon>Streptophyta</taxon>
        <taxon>Embryophyta</taxon>
        <taxon>Tracheophyta</taxon>
        <taxon>Spermatophyta</taxon>
        <taxon>Magnoliopsida</taxon>
        <taxon>eudicotyledons</taxon>
        <taxon>Gunneridae</taxon>
        <taxon>Pentapetalae</taxon>
        <taxon>rosids</taxon>
        <taxon>malvids</taxon>
        <taxon>Sapindales</taxon>
        <taxon>Sapindaceae</taxon>
        <taxon>Hippocastanoideae</taxon>
        <taxon>Acereae</taxon>
        <taxon>Dipteronia</taxon>
    </lineage>
</organism>
<proteinExistence type="predicted"/>
<dbReference type="GO" id="GO:0003723">
    <property type="term" value="F:RNA binding"/>
    <property type="evidence" value="ECO:0007669"/>
    <property type="project" value="InterPro"/>
</dbReference>
<evidence type="ECO:0008006" key="3">
    <source>
        <dbReference type="Google" id="ProtNLM"/>
    </source>
</evidence>
<dbReference type="Pfam" id="PF20430">
    <property type="entry name" value="Eplus_motif"/>
    <property type="match status" value="1"/>
</dbReference>
<dbReference type="InterPro" id="IPR046960">
    <property type="entry name" value="PPR_At4g14850-like_plant"/>
</dbReference>
<name>A0AAE0CIR6_9ROSI</name>
<dbReference type="InterPro" id="IPR046848">
    <property type="entry name" value="E_motif"/>
</dbReference>
<dbReference type="PANTHER" id="PTHR47926:SF380">
    <property type="entry name" value="PENTATRICOPEPTIDE REPEAT-CONTAINING PROTEIN"/>
    <property type="match status" value="1"/>
</dbReference>
<dbReference type="Proteomes" id="UP001280121">
    <property type="component" value="Unassembled WGS sequence"/>
</dbReference>
<sequence>MEEAMRIVSEMPPNECDSAVLGTLLGACKLHGDVRMADEIGAKLIELEPTSCGGYVLLANVYAAGGEWDEFAQVRKKMKERTVKKAPGFSQIEVKGKNHVFFVGDRSHPQVDEIYGMLCQTVLPAMRETHKTSHIYRCSSQTW</sequence>
<dbReference type="GO" id="GO:0009451">
    <property type="term" value="P:RNA modification"/>
    <property type="evidence" value="ECO:0007669"/>
    <property type="project" value="InterPro"/>
</dbReference>
<dbReference type="PANTHER" id="PTHR47926">
    <property type="entry name" value="PENTATRICOPEPTIDE REPEAT-CONTAINING PROTEIN"/>
    <property type="match status" value="1"/>
</dbReference>